<sequence length="110" mass="13165">MEDREKKFAETPIANRNCFGRNEHLQLRHCFRPKKNRRNRTRNGSSQCWTVHEPLNGKRIFYMDGKDKDFFYGWVFDDEKMSSAELKNDDCWLKTSILDSRHGSIGLFLF</sequence>
<organism evidence="1 2">
    <name type="scientific">Caenorhabditis nigoni</name>
    <dbReference type="NCBI Taxonomy" id="1611254"/>
    <lineage>
        <taxon>Eukaryota</taxon>
        <taxon>Metazoa</taxon>
        <taxon>Ecdysozoa</taxon>
        <taxon>Nematoda</taxon>
        <taxon>Chromadorea</taxon>
        <taxon>Rhabditida</taxon>
        <taxon>Rhabditina</taxon>
        <taxon>Rhabditomorpha</taxon>
        <taxon>Rhabditoidea</taxon>
        <taxon>Rhabditidae</taxon>
        <taxon>Peloderinae</taxon>
        <taxon>Caenorhabditis</taxon>
    </lineage>
</organism>
<evidence type="ECO:0000313" key="2">
    <source>
        <dbReference type="Proteomes" id="UP000230233"/>
    </source>
</evidence>
<dbReference type="Proteomes" id="UP000230233">
    <property type="component" value="Unassembled WGS sequence"/>
</dbReference>
<proteinExistence type="predicted"/>
<comment type="caution">
    <text evidence="1">The sequence shown here is derived from an EMBL/GenBank/DDBJ whole genome shotgun (WGS) entry which is preliminary data.</text>
</comment>
<reference evidence="2" key="1">
    <citation type="submission" date="2017-10" db="EMBL/GenBank/DDBJ databases">
        <title>Rapid genome shrinkage in a self-fertile nematode reveals novel sperm competition proteins.</title>
        <authorList>
            <person name="Yin D."/>
            <person name="Schwarz E.M."/>
            <person name="Thomas C.G."/>
            <person name="Felde R.L."/>
            <person name="Korf I.F."/>
            <person name="Cutter A.D."/>
            <person name="Schartner C.M."/>
            <person name="Ralston E.J."/>
            <person name="Meyer B.J."/>
            <person name="Haag E.S."/>
        </authorList>
    </citation>
    <scope>NUCLEOTIDE SEQUENCE [LARGE SCALE GENOMIC DNA]</scope>
    <source>
        <strain evidence="2">JU1422</strain>
    </source>
</reference>
<accession>A0A2G5SEI5</accession>
<gene>
    <name evidence="1" type="ORF">B9Z55_027919</name>
</gene>
<dbReference type="EMBL" id="PDUG01000014">
    <property type="protein sequence ID" value="PIC13296.1"/>
    <property type="molecule type" value="Genomic_DNA"/>
</dbReference>
<keyword evidence="2" id="KW-1185">Reference proteome</keyword>
<evidence type="ECO:0000313" key="1">
    <source>
        <dbReference type="EMBL" id="PIC13296.1"/>
    </source>
</evidence>
<dbReference type="AlphaFoldDB" id="A0A2G5SEI5"/>
<protein>
    <submittedName>
        <fullName evidence="1">Uncharacterized protein</fullName>
    </submittedName>
</protein>
<name>A0A2G5SEI5_9PELO</name>